<name>A0ABS1FYI0_9FLAO</name>
<reference evidence="3" key="1">
    <citation type="submission" date="2021-01" db="EMBL/GenBank/DDBJ databases">
        <title>Genome public.</title>
        <authorList>
            <person name="Liu C."/>
            <person name="Sun Q."/>
        </authorList>
    </citation>
    <scope>NUCLEOTIDE SEQUENCE [LARGE SCALE GENOMIC DNA]</scope>
    <source>
        <strain evidence="3">YIM B02567</strain>
    </source>
</reference>
<gene>
    <name evidence="2" type="ORF">JHL15_15885</name>
</gene>
<evidence type="ECO:0000313" key="2">
    <source>
        <dbReference type="EMBL" id="MBK1897244.1"/>
    </source>
</evidence>
<protein>
    <recommendedName>
        <fullName evidence="4">Bacteriocin</fullName>
    </recommendedName>
</protein>
<dbReference type="EMBL" id="JAENHK010000010">
    <property type="protein sequence ID" value="MBK1897244.1"/>
    <property type="molecule type" value="Genomic_DNA"/>
</dbReference>
<organism evidence="2 3">
    <name type="scientific">Chryseobacterium paridis</name>
    <dbReference type="NCBI Taxonomy" id="2800328"/>
    <lineage>
        <taxon>Bacteria</taxon>
        <taxon>Pseudomonadati</taxon>
        <taxon>Bacteroidota</taxon>
        <taxon>Flavobacteriia</taxon>
        <taxon>Flavobacteriales</taxon>
        <taxon>Weeksellaceae</taxon>
        <taxon>Chryseobacterium group</taxon>
        <taxon>Chryseobacterium</taxon>
    </lineage>
</organism>
<dbReference type="RefSeq" id="WP_200247288.1">
    <property type="nucleotide sequence ID" value="NZ_JAENHK010000010.1"/>
</dbReference>
<comment type="caution">
    <text evidence="2">The sequence shown here is derived from an EMBL/GenBank/DDBJ whole genome shotgun (WGS) entry which is preliminary data.</text>
</comment>
<dbReference type="NCBIfam" id="NF047798">
    <property type="entry name" value="leader_Chryseo"/>
    <property type="match status" value="1"/>
</dbReference>
<evidence type="ECO:0000313" key="3">
    <source>
        <dbReference type="Proteomes" id="UP000628669"/>
    </source>
</evidence>
<evidence type="ECO:0000256" key="1">
    <source>
        <dbReference type="SAM" id="MobiDB-lite"/>
    </source>
</evidence>
<sequence>MKNLKKLSKDDLKGLNGGNPPDCTEGITCYHPRKNGMPGYWTCNVGLTECPED</sequence>
<keyword evidence="3" id="KW-1185">Reference proteome</keyword>
<dbReference type="InterPro" id="IPR058074">
    <property type="entry name" value="Bacteriocin-like"/>
</dbReference>
<proteinExistence type="predicted"/>
<evidence type="ECO:0008006" key="4">
    <source>
        <dbReference type="Google" id="ProtNLM"/>
    </source>
</evidence>
<feature type="region of interest" description="Disordered" evidence="1">
    <location>
        <begin position="1"/>
        <end position="22"/>
    </location>
</feature>
<accession>A0ABS1FYI0</accession>
<dbReference type="Proteomes" id="UP000628669">
    <property type="component" value="Unassembled WGS sequence"/>
</dbReference>